<protein>
    <submittedName>
        <fullName evidence="2">CoA transferase</fullName>
    </submittedName>
</protein>
<evidence type="ECO:0000313" key="2">
    <source>
        <dbReference type="EMBL" id="HBP28798.1"/>
    </source>
</evidence>
<evidence type="ECO:0000256" key="1">
    <source>
        <dbReference type="ARBA" id="ARBA00022679"/>
    </source>
</evidence>
<proteinExistence type="predicted"/>
<name>A0A356LDF1_9BURK</name>
<dbReference type="PANTHER" id="PTHR48207">
    <property type="entry name" value="SUCCINATE--HYDROXYMETHYLGLUTARATE COA-TRANSFERASE"/>
    <property type="match status" value="1"/>
</dbReference>
<sequence length="406" mass="44260">MSNPLSHITVLDLSRVLAGPWASQILADLGANVIKVERPGAGDDTRAWGPPFLQDEQGNDTRESGYYLIANRGKKSISVDIKSAAGQEIIKMLAKQADVVLENFKVGTLEKLGLGYDDLRKINPRLIYCSITGFGQSGPRKSQGAYDFMIQAMGGIMSVTGEADHKPGGGPQKIGIPLIDLITGVYASSAILSALVHRNETGQGEYIDMAMLDVQVSLLANQAMNYLLTDQIPVRRGNNHPNIQPQRVYTCKDGQIILAVGSDSQFAKLCHILGHPEMAESDKFRTNAARVVNLPELDLFLDQALAKQDKSVLLKALEVAGVPSGPINNIAEVFKDPQVEHRGLLKKFAHPLRAEIPQVVNPFRFRNTDLKLDLAPPTLGQHNRDVLSALGYSDSDITRLKEQSVI</sequence>
<dbReference type="InterPro" id="IPR044855">
    <property type="entry name" value="CoA-Trfase_III_dom3_sf"/>
</dbReference>
<dbReference type="AlphaFoldDB" id="A0A356LDF1"/>
<dbReference type="Gene3D" id="3.40.50.10540">
    <property type="entry name" value="Crotonobetainyl-coa:carnitine coa-transferase, domain 1"/>
    <property type="match status" value="1"/>
</dbReference>
<dbReference type="InterPro" id="IPR023606">
    <property type="entry name" value="CoA-Trfase_III_dom_1_sf"/>
</dbReference>
<gene>
    <name evidence="2" type="ORF">DD666_05215</name>
</gene>
<dbReference type="Pfam" id="PF02515">
    <property type="entry name" value="CoA_transf_3"/>
    <property type="match status" value="1"/>
</dbReference>
<dbReference type="EMBL" id="DOEK01000008">
    <property type="protein sequence ID" value="HBP28798.1"/>
    <property type="molecule type" value="Genomic_DNA"/>
</dbReference>
<dbReference type="Proteomes" id="UP000264036">
    <property type="component" value="Unassembled WGS sequence"/>
</dbReference>
<dbReference type="PANTHER" id="PTHR48207:SF3">
    <property type="entry name" value="SUCCINATE--HYDROXYMETHYLGLUTARATE COA-TRANSFERASE"/>
    <property type="match status" value="1"/>
</dbReference>
<organism evidence="2 3">
    <name type="scientific">Advenella kashmirensis</name>
    <dbReference type="NCBI Taxonomy" id="310575"/>
    <lineage>
        <taxon>Bacteria</taxon>
        <taxon>Pseudomonadati</taxon>
        <taxon>Pseudomonadota</taxon>
        <taxon>Betaproteobacteria</taxon>
        <taxon>Burkholderiales</taxon>
        <taxon>Alcaligenaceae</taxon>
    </lineage>
</organism>
<dbReference type="InterPro" id="IPR003673">
    <property type="entry name" value="CoA-Trfase_fam_III"/>
</dbReference>
<reference evidence="2 3" key="1">
    <citation type="journal article" date="2018" name="Nat. Biotechnol.">
        <title>A standardized bacterial taxonomy based on genome phylogeny substantially revises the tree of life.</title>
        <authorList>
            <person name="Parks D.H."/>
            <person name="Chuvochina M."/>
            <person name="Waite D.W."/>
            <person name="Rinke C."/>
            <person name="Skarshewski A."/>
            <person name="Chaumeil P.A."/>
            <person name="Hugenholtz P."/>
        </authorList>
    </citation>
    <scope>NUCLEOTIDE SEQUENCE [LARGE SCALE GENOMIC DNA]</scope>
    <source>
        <strain evidence="2">UBA10707</strain>
    </source>
</reference>
<keyword evidence="1 2" id="KW-0808">Transferase</keyword>
<dbReference type="Gene3D" id="3.30.1540.10">
    <property type="entry name" value="formyl-coa transferase, domain 3"/>
    <property type="match status" value="1"/>
</dbReference>
<comment type="caution">
    <text evidence="2">The sequence shown here is derived from an EMBL/GenBank/DDBJ whole genome shotgun (WGS) entry which is preliminary data.</text>
</comment>
<dbReference type="InterPro" id="IPR050483">
    <property type="entry name" value="CoA-transferase_III_domain"/>
</dbReference>
<evidence type="ECO:0000313" key="3">
    <source>
        <dbReference type="Proteomes" id="UP000264036"/>
    </source>
</evidence>
<accession>A0A356LDF1</accession>
<dbReference type="SUPFAM" id="SSF89796">
    <property type="entry name" value="CoA-transferase family III (CaiB/BaiF)"/>
    <property type="match status" value="1"/>
</dbReference>
<dbReference type="GO" id="GO:0008410">
    <property type="term" value="F:CoA-transferase activity"/>
    <property type="evidence" value="ECO:0007669"/>
    <property type="project" value="TreeGrafter"/>
</dbReference>